<evidence type="ECO:0000313" key="3">
    <source>
        <dbReference type="Proteomes" id="UP000540989"/>
    </source>
</evidence>
<keyword evidence="3" id="KW-1185">Reference proteome</keyword>
<feature type="region of interest" description="Disordered" evidence="1">
    <location>
        <begin position="147"/>
        <end position="223"/>
    </location>
</feature>
<feature type="region of interest" description="Disordered" evidence="1">
    <location>
        <begin position="1"/>
        <end position="56"/>
    </location>
</feature>
<dbReference type="Proteomes" id="UP000540989">
    <property type="component" value="Unassembled WGS sequence"/>
</dbReference>
<accession>A0A7W7ZJ42</accession>
<comment type="caution">
    <text evidence="2">The sequence shown here is derived from an EMBL/GenBank/DDBJ whole genome shotgun (WGS) entry which is preliminary data.</text>
</comment>
<feature type="compositionally biased region" description="Basic and acidic residues" evidence="1">
    <location>
        <begin position="178"/>
        <end position="188"/>
    </location>
</feature>
<protein>
    <submittedName>
        <fullName evidence="2">Uncharacterized protein</fullName>
    </submittedName>
</protein>
<dbReference type="AlphaFoldDB" id="A0A7W7ZJ42"/>
<sequence>MHDAIVADSPWSNDSGKRDDGHNAAEQPSATNASNFPKSCREKKGKQRKDGGIGECCDTEESAEAKPYRKAFLQMQSLGKRKAVCKEERGQGIVPYLSPGEVDCEWIDCPEPPGQPCRAFARDVLEAEINRDACECREYAVNGQDRECGLRRVDTEDTEDDRKESREEWRHKSGRSAHGQEWRAEAMPRSKAAGNPTHFGTELPMIMRRGCNPEKAKGNYNNA</sequence>
<proteinExistence type="predicted"/>
<dbReference type="EMBL" id="JACHIP010000021">
    <property type="protein sequence ID" value="MBB5060861.1"/>
    <property type="molecule type" value="Genomic_DNA"/>
</dbReference>
<organism evidence="2 3">
    <name type="scientific">Granulicella aggregans</name>
    <dbReference type="NCBI Taxonomy" id="474949"/>
    <lineage>
        <taxon>Bacteria</taxon>
        <taxon>Pseudomonadati</taxon>
        <taxon>Acidobacteriota</taxon>
        <taxon>Terriglobia</taxon>
        <taxon>Terriglobales</taxon>
        <taxon>Acidobacteriaceae</taxon>
        <taxon>Granulicella</taxon>
    </lineage>
</organism>
<feature type="compositionally biased region" description="Polar residues" evidence="1">
    <location>
        <begin position="26"/>
        <end position="37"/>
    </location>
</feature>
<evidence type="ECO:0000313" key="2">
    <source>
        <dbReference type="EMBL" id="MBB5060861.1"/>
    </source>
</evidence>
<evidence type="ECO:0000256" key="1">
    <source>
        <dbReference type="SAM" id="MobiDB-lite"/>
    </source>
</evidence>
<gene>
    <name evidence="2" type="ORF">HDF16_005597</name>
</gene>
<name>A0A7W7ZJ42_9BACT</name>
<feature type="compositionally biased region" description="Basic and acidic residues" evidence="1">
    <location>
        <begin position="147"/>
        <end position="171"/>
    </location>
</feature>
<reference evidence="2 3" key="1">
    <citation type="submission" date="2020-08" db="EMBL/GenBank/DDBJ databases">
        <title>Genomic Encyclopedia of Type Strains, Phase IV (KMG-V): Genome sequencing to study the core and pangenomes of soil and plant-associated prokaryotes.</title>
        <authorList>
            <person name="Whitman W."/>
        </authorList>
    </citation>
    <scope>NUCLEOTIDE SEQUENCE [LARGE SCALE GENOMIC DNA]</scope>
    <source>
        <strain evidence="2 3">M8UP14</strain>
    </source>
</reference>